<accession>A0A1E7FQ31</accession>
<dbReference type="KEGG" id="fcy:FRACYDRAFT_268197"/>
<feature type="domain" description="Helicase-associated" evidence="1">
    <location>
        <begin position="41"/>
        <end position="105"/>
    </location>
</feature>
<dbReference type="Proteomes" id="UP000095751">
    <property type="component" value="Unassembled WGS sequence"/>
</dbReference>
<dbReference type="PANTHER" id="PTHR33418:SF1">
    <property type="entry name" value="HELICASE-ASSOCIATED DOMAIN-CONTAINING PROTEIN"/>
    <property type="match status" value="1"/>
</dbReference>
<proteinExistence type="predicted"/>
<dbReference type="InterPro" id="IPR005114">
    <property type="entry name" value="Helicase_assoc"/>
</dbReference>
<name>A0A1E7FQ31_9STRA</name>
<dbReference type="Gene3D" id="6.10.140.530">
    <property type="match status" value="3"/>
</dbReference>
<dbReference type="OrthoDB" id="70932at2759"/>
<sequence length="249" mass="29626">MKSVETDDDDDVNSNIKINVNDDVVVVMEDNRQQIQSNYTDNWNEMYDLLLKCSHHECHRNVPTDYYIIEDGGRKNLGQWLNCQRQLETQGTLDTRKEKLLTNAGVIWEVVPPKQWERMFTLLEKYKHSNNGDCNVPRNYKEDGLNLGTWLSKQRLAKKEGIIDPVEQMRLEKLGIVWNTFSQQWDEKYYLLLQYKQREGNCRVPQKHRENNENLGAWLNKQRQIKKKGKLDDKRLRKLEDIGVIWSFI</sequence>
<reference evidence="2 3" key="1">
    <citation type="submission" date="2016-09" db="EMBL/GenBank/DDBJ databases">
        <title>Extensive genetic diversity and differential bi-allelic expression allows diatom success in the polar Southern Ocean.</title>
        <authorList>
            <consortium name="DOE Joint Genome Institute"/>
            <person name="Mock T."/>
            <person name="Otillar R.P."/>
            <person name="Strauss J."/>
            <person name="Dupont C."/>
            <person name="Frickenhaus S."/>
            <person name="Maumus F."/>
            <person name="Mcmullan M."/>
            <person name="Sanges R."/>
            <person name="Schmutz J."/>
            <person name="Toseland A."/>
            <person name="Valas R."/>
            <person name="Veluchamy A."/>
            <person name="Ward B.J."/>
            <person name="Allen A."/>
            <person name="Barry K."/>
            <person name="Falciatore A."/>
            <person name="Ferrante M."/>
            <person name="Fortunato A.E."/>
            <person name="Gloeckner G."/>
            <person name="Gruber A."/>
            <person name="Hipkin R."/>
            <person name="Janech M."/>
            <person name="Kroth P."/>
            <person name="Leese F."/>
            <person name="Lindquist E."/>
            <person name="Lyon B.R."/>
            <person name="Martin J."/>
            <person name="Mayer C."/>
            <person name="Parker M."/>
            <person name="Quesneville H."/>
            <person name="Raymond J."/>
            <person name="Uhlig C."/>
            <person name="Valentin K.U."/>
            <person name="Worden A.Z."/>
            <person name="Armbrust E.V."/>
            <person name="Bowler C."/>
            <person name="Green B."/>
            <person name="Moulton V."/>
            <person name="Van Oosterhout C."/>
            <person name="Grigoriev I."/>
        </authorList>
    </citation>
    <scope>NUCLEOTIDE SEQUENCE [LARGE SCALE GENOMIC DNA]</scope>
    <source>
        <strain evidence="2 3">CCMP1102</strain>
    </source>
</reference>
<dbReference type="InParanoid" id="A0A1E7FQ31"/>
<keyword evidence="3" id="KW-1185">Reference proteome</keyword>
<dbReference type="Pfam" id="PF03457">
    <property type="entry name" value="HA"/>
    <property type="match status" value="3"/>
</dbReference>
<organism evidence="2 3">
    <name type="scientific">Fragilariopsis cylindrus CCMP1102</name>
    <dbReference type="NCBI Taxonomy" id="635003"/>
    <lineage>
        <taxon>Eukaryota</taxon>
        <taxon>Sar</taxon>
        <taxon>Stramenopiles</taxon>
        <taxon>Ochrophyta</taxon>
        <taxon>Bacillariophyta</taxon>
        <taxon>Bacillariophyceae</taxon>
        <taxon>Bacillariophycidae</taxon>
        <taxon>Bacillariales</taxon>
        <taxon>Bacillariaceae</taxon>
        <taxon>Fragilariopsis</taxon>
    </lineage>
</organism>
<gene>
    <name evidence="2" type="ORF">FRACYDRAFT_268197</name>
</gene>
<feature type="domain" description="Helicase-associated" evidence="1">
    <location>
        <begin position="114"/>
        <end position="175"/>
    </location>
</feature>
<dbReference type="EMBL" id="KV784355">
    <property type="protein sequence ID" value="OEU20205.1"/>
    <property type="molecule type" value="Genomic_DNA"/>
</dbReference>
<evidence type="ECO:0000259" key="1">
    <source>
        <dbReference type="Pfam" id="PF03457"/>
    </source>
</evidence>
<dbReference type="PANTHER" id="PTHR33418">
    <property type="entry name" value="HELICASE-ASSOCIATED"/>
    <property type="match status" value="1"/>
</dbReference>
<evidence type="ECO:0000313" key="2">
    <source>
        <dbReference type="EMBL" id="OEU20205.1"/>
    </source>
</evidence>
<evidence type="ECO:0000313" key="3">
    <source>
        <dbReference type="Proteomes" id="UP000095751"/>
    </source>
</evidence>
<protein>
    <submittedName>
        <fullName evidence="2">HA-domain-containing protein</fullName>
    </submittedName>
</protein>
<feature type="domain" description="Helicase-associated" evidence="1">
    <location>
        <begin position="182"/>
        <end position="244"/>
    </location>
</feature>
<dbReference type="AlphaFoldDB" id="A0A1E7FQ31"/>